<accession>A0ABD2XEY3</accession>
<dbReference type="EMBL" id="JBJJXI010000030">
    <property type="protein sequence ID" value="KAL3403408.1"/>
    <property type="molecule type" value="Genomic_DNA"/>
</dbReference>
<keyword evidence="6" id="KW-1185">Reference proteome</keyword>
<dbReference type="Gene3D" id="3.50.30.10">
    <property type="entry name" value="Phosphohistidine domain"/>
    <property type="match status" value="1"/>
</dbReference>
<dbReference type="Pfam" id="PF01326">
    <property type="entry name" value="PPDK_N"/>
    <property type="match status" value="1"/>
</dbReference>
<dbReference type="Pfam" id="PF00391">
    <property type="entry name" value="PEP-utilizers"/>
    <property type="match status" value="1"/>
</dbReference>
<gene>
    <name evidence="5" type="ORF">TKK_003694</name>
</gene>
<dbReference type="PANTHER" id="PTHR43615:SF1">
    <property type="entry name" value="PPDK_N DOMAIN-CONTAINING PROTEIN"/>
    <property type="match status" value="1"/>
</dbReference>
<sequence length="1356" mass="154672">MPTIDGYDGNCEKQTLCYYGADLQGNSLFVKFKRIARSHSEITLFLSIDDGQTVYEFPEHPNTVIPPHQDRWSARGLRFIVVQMDRIVRIRFDGQLRRGTRENYNANVADVLEHVRFNFSFLAPQDPRWSCRRGLIDNFFNRKIRLDQYGSMRGSVILQDASNRKLALQGLRQFFVGESSPGVRLIVRGMDDFGDGFCSYSKDGSSGTSNNLGHVKDPIYNVRYILSSNLNVQEFGRRFLGENQIDQATFRFETPYSIMSSPRRAMYVLTINLQRNTRKVSYSQYPWAKQTTYWTCTLTLNGYKGRGLIELSEPYVGDCPVAIPEAPIFRVAEDKVGKRSLAKVIGLKRLFSRDPRQIGDKVVLLADAQEMQSEQFEVPDGFCVTTYAFTCFMNQNKNLSEAIDSLINNYRARMPPRVGQDPEEWPKTGSPNLTQILSRIAEEFTKSQMPEDIQSQIKKSMEKILEKAPETRWAVRPSSYFEAPGETFAESVYQTGLGASSDSVIEDVKRMWASVFSRPCVEYRHRCGLPLKAPIAVLVQEMVNARAGGSLFTRHQETGDQREIHIVSTHGLGTPVCSGLVEGDRFVVRRHYDDSLEMLTWTLGKKDDLIDPSGNEIPDEKSKELSISEQVAMKIARIGLEIDKRYDSARDIEWAWTYPEDKIYLLQCRPAASSINTWTDYNLIHELDTDVPAEGQLLTFVQADEMFPQVVTPLTCTTIIHGLAASTYAFYDDNDKDSDDDDDDVDDDHEEDNDDKDKRYEISPLHISNGRVAFKYYNLVKPNRKEIPDKERILRDYGLYGQPIATPEIIDSLKMHNDLGPIDRFTGKSDDKKKYLPKKCEAKLEELETLVRDYYPEHGPTDLSGAALMVELKKHLDVLRKASRRYGYFSRLCFSQLVKVMSLLSADGETFTAQNFADMSRLLGNCKGNYKGIDTAQLPKLLVKMNMEICHGLSCPEKSDENRLKLKDLHVSQIDQWIRRSGNMHAFNDMVEFIKMDGYCGPNEFELESEPLLMRPDRIYKLIQYLHPRLKKPIGKPERTPIFETDEIIPPEEDKEPEIIITNPQEWVAKKIKKVVLSCKNLYKKAQYNEPGLAELVAKIESPIEPETRHRIAKLLPDARRSVALRERARQLLAKVTNNVRSLYAQKAIELVNEGKLPDDKLIYYLTSWEVPQLVESACCPKLVDMARRRRELWARLDEARYPRTGHGLPRPIEQEDLGEEVRKADYQTRGVPVWAGIICNRVFVAARFEDGLQERGLKPWDILVVPYVDAGWSQYFPVLGGLITERGSLFSHGAELARDFKMPCIMGVPNATRIFKTGDGVHMDGSTGEIRREADESAYFVGEGSGSMPLPASLR</sequence>
<evidence type="ECO:0008006" key="7">
    <source>
        <dbReference type="Google" id="ProtNLM"/>
    </source>
</evidence>
<evidence type="ECO:0000259" key="4">
    <source>
        <dbReference type="Pfam" id="PF01326"/>
    </source>
</evidence>
<feature type="region of interest" description="Disordered" evidence="2">
    <location>
        <begin position="734"/>
        <end position="762"/>
    </location>
</feature>
<evidence type="ECO:0000259" key="3">
    <source>
        <dbReference type="Pfam" id="PF00391"/>
    </source>
</evidence>
<comment type="caution">
    <text evidence="5">The sequence shown here is derived from an EMBL/GenBank/DDBJ whole genome shotgun (WGS) entry which is preliminary data.</text>
</comment>
<evidence type="ECO:0000256" key="2">
    <source>
        <dbReference type="SAM" id="MobiDB-lite"/>
    </source>
</evidence>
<name>A0ABD2XEY3_9HYME</name>
<proteinExistence type="inferred from homology"/>
<dbReference type="InterPro" id="IPR008279">
    <property type="entry name" value="PEP-util_enz_mobile_dom"/>
</dbReference>
<reference evidence="5 6" key="1">
    <citation type="journal article" date="2024" name="bioRxiv">
        <title>A reference genome for Trichogramma kaykai: A tiny desert-dwelling parasitoid wasp with competing sex-ratio distorters.</title>
        <authorList>
            <person name="Culotta J."/>
            <person name="Lindsey A.R."/>
        </authorList>
    </citation>
    <scope>NUCLEOTIDE SEQUENCE [LARGE SCALE GENOMIC DNA]</scope>
    <source>
        <strain evidence="5 6">KSX58</strain>
    </source>
</reference>
<dbReference type="SUPFAM" id="SSF56059">
    <property type="entry name" value="Glutathione synthetase ATP-binding domain-like"/>
    <property type="match status" value="1"/>
</dbReference>
<feature type="compositionally biased region" description="Acidic residues" evidence="2">
    <location>
        <begin position="734"/>
        <end position="754"/>
    </location>
</feature>
<feature type="domain" description="PEP-utilising enzyme mobile" evidence="3">
    <location>
        <begin position="1260"/>
        <end position="1329"/>
    </location>
</feature>
<dbReference type="InterPro" id="IPR013815">
    <property type="entry name" value="ATP_grasp_subdomain_1"/>
</dbReference>
<dbReference type="InterPro" id="IPR051549">
    <property type="entry name" value="PEP_Utilizing_Enz"/>
</dbReference>
<dbReference type="Gene3D" id="3.30.1490.20">
    <property type="entry name" value="ATP-grasp fold, A domain"/>
    <property type="match status" value="1"/>
</dbReference>
<dbReference type="Gene3D" id="3.30.470.20">
    <property type="entry name" value="ATP-grasp fold, B domain"/>
    <property type="match status" value="1"/>
</dbReference>
<comment type="similarity">
    <text evidence="1">Belongs to the PEP-utilizing enzyme family.</text>
</comment>
<evidence type="ECO:0000313" key="5">
    <source>
        <dbReference type="EMBL" id="KAL3403408.1"/>
    </source>
</evidence>
<dbReference type="SUPFAM" id="SSF52009">
    <property type="entry name" value="Phosphohistidine domain"/>
    <property type="match status" value="1"/>
</dbReference>
<dbReference type="PANTHER" id="PTHR43615">
    <property type="entry name" value="PHOSPHOENOLPYRUVATE SYNTHASE-RELATED"/>
    <property type="match status" value="1"/>
</dbReference>
<dbReference type="Proteomes" id="UP001627154">
    <property type="component" value="Unassembled WGS sequence"/>
</dbReference>
<dbReference type="InterPro" id="IPR002192">
    <property type="entry name" value="PPDK_AMP/ATP-bd"/>
</dbReference>
<feature type="domain" description="Pyruvate phosphate dikinase AMP/ATP-binding" evidence="4">
    <location>
        <begin position="358"/>
        <end position="672"/>
    </location>
</feature>
<evidence type="ECO:0000256" key="1">
    <source>
        <dbReference type="ARBA" id="ARBA00007837"/>
    </source>
</evidence>
<dbReference type="InterPro" id="IPR036637">
    <property type="entry name" value="Phosphohistidine_dom_sf"/>
</dbReference>
<evidence type="ECO:0000313" key="6">
    <source>
        <dbReference type="Proteomes" id="UP001627154"/>
    </source>
</evidence>
<organism evidence="5 6">
    <name type="scientific">Trichogramma kaykai</name>
    <dbReference type="NCBI Taxonomy" id="54128"/>
    <lineage>
        <taxon>Eukaryota</taxon>
        <taxon>Metazoa</taxon>
        <taxon>Ecdysozoa</taxon>
        <taxon>Arthropoda</taxon>
        <taxon>Hexapoda</taxon>
        <taxon>Insecta</taxon>
        <taxon>Pterygota</taxon>
        <taxon>Neoptera</taxon>
        <taxon>Endopterygota</taxon>
        <taxon>Hymenoptera</taxon>
        <taxon>Apocrita</taxon>
        <taxon>Proctotrupomorpha</taxon>
        <taxon>Chalcidoidea</taxon>
        <taxon>Trichogrammatidae</taxon>
        <taxon>Trichogramma</taxon>
    </lineage>
</organism>
<protein>
    <recommendedName>
        <fullName evidence="7">Phosphoenolpyruvate synthase</fullName>
    </recommendedName>
</protein>